<evidence type="ECO:0000313" key="2">
    <source>
        <dbReference type="EMBL" id="KAG8176691.1"/>
    </source>
</evidence>
<accession>A0AAV6TY67</accession>
<sequence length="972" mass="107916">MSYDSDLLDAHFATVLPGRNLPAISRNERGNTTSSPTSQEPDSLKLPKNSSITTESLDKSKLHDESILSFTAQGSEVTSPSRRKTKSVSKARTGLKSKSGYFTQLSENSVASKKTANNFEPYIKSISPLNEFPKLVFESAQCKTSLITSSLESTNDSNSHSKFILPCKEFHKFKFECSQPKTSSNTTISGSANDSNSHSKFTLPFKEPHKFQFEPKTSSNATISGCANDSNSHSKFTLPVKDPHKLFDFSQPKASSNTTISGSANDSNSHSKFTLPFKEPHKLQFEPKTSSNATISGSANDSNSHNIVDSKYSKNSLITEYGNVFKSNRYITSHVCEDKDEFPDDTQQYNRNISKLVSNSKVAPIQAYQLCLVLKDSPVSYILESASNEFGQESGYVFDLPISYPAIDDDLKIHAEIVKAGNEEENLNKEALANGVPVPADDIHQPVDNITQSLDDAPVSSAHVYESDDDVCQMMKSIYGNIHYLKKVLDDVEKNSELIGKELGLPPLCISEIVTGCSTVPKTNFNPSYFINTYGNKPFTIEKHKKHESSLAIRYFKNERQNTVSPMSNFSKESVEEKSSMLPFETNLLLIDSILLRLQNTYKIVQREVSSWSTVHETDSTGTKFKNGSLSTTEDGCLANALKCLMKFKDRRGSTSVKGIGRRFSDSGSSFSLINNKIRRRTGKVSSAEKMCSFLEKGINNRSSIAKHYESVWILSSSDSDEVDGPVDNEISNDTEKISAAENDSLSKNSKCILKFKGRHASASRGKYNDFDSSSSDSDEMTGQSENESSNQSERKSPVEMCSFSNKGGHTEISEGSYYDCVKISSHSGELNDHTDDKMDESEVDDSESSLEGSFKNFRTSSRLLSPISSGDDSKDSSADDVPRFSLPPPKTHAKKFYSKKTDLLEQVSCKEWSLKKGETEISFKCTQRGRRFRSDERCIRDSQGITEEFWQDDLEIPSDLLQDSSQFPTIK</sequence>
<feature type="compositionally biased region" description="Basic residues" evidence="1">
    <location>
        <begin position="81"/>
        <end position="92"/>
    </location>
</feature>
<dbReference type="EMBL" id="JAFNEN010000855">
    <property type="protein sequence ID" value="KAG8176691.1"/>
    <property type="molecule type" value="Genomic_DNA"/>
</dbReference>
<dbReference type="AlphaFoldDB" id="A0AAV6TY67"/>
<feature type="compositionally biased region" description="Acidic residues" evidence="1">
    <location>
        <begin position="838"/>
        <end position="849"/>
    </location>
</feature>
<feature type="compositionally biased region" description="Polar residues" evidence="1">
    <location>
        <begin position="857"/>
        <end position="868"/>
    </location>
</feature>
<feature type="compositionally biased region" description="Basic and acidic residues" evidence="1">
    <location>
        <begin position="872"/>
        <end position="883"/>
    </location>
</feature>
<feature type="compositionally biased region" description="Polar residues" evidence="1">
    <location>
        <begin position="30"/>
        <end position="41"/>
    </location>
</feature>
<gene>
    <name evidence="2" type="ORF">JTE90_018420</name>
</gene>
<organism evidence="2 3">
    <name type="scientific">Oedothorax gibbosus</name>
    <dbReference type="NCBI Taxonomy" id="931172"/>
    <lineage>
        <taxon>Eukaryota</taxon>
        <taxon>Metazoa</taxon>
        <taxon>Ecdysozoa</taxon>
        <taxon>Arthropoda</taxon>
        <taxon>Chelicerata</taxon>
        <taxon>Arachnida</taxon>
        <taxon>Araneae</taxon>
        <taxon>Araneomorphae</taxon>
        <taxon>Entelegynae</taxon>
        <taxon>Araneoidea</taxon>
        <taxon>Linyphiidae</taxon>
        <taxon>Erigoninae</taxon>
        <taxon>Oedothorax</taxon>
    </lineage>
</organism>
<proteinExistence type="predicted"/>
<keyword evidence="3" id="KW-1185">Reference proteome</keyword>
<feature type="compositionally biased region" description="Polar residues" evidence="1">
    <location>
        <begin position="182"/>
        <end position="200"/>
    </location>
</feature>
<evidence type="ECO:0000313" key="3">
    <source>
        <dbReference type="Proteomes" id="UP000827092"/>
    </source>
</evidence>
<feature type="region of interest" description="Disordered" evidence="1">
    <location>
        <begin position="287"/>
        <end position="306"/>
    </location>
</feature>
<feature type="region of interest" description="Disordered" evidence="1">
    <location>
        <begin position="247"/>
        <end position="273"/>
    </location>
</feature>
<dbReference type="Proteomes" id="UP000827092">
    <property type="component" value="Unassembled WGS sequence"/>
</dbReference>
<protein>
    <submittedName>
        <fullName evidence="2">Uncharacterized protein</fullName>
    </submittedName>
</protein>
<feature type="region of interest" description="Disordered" evidence="1">
    <location>
        <begin position="73"/>
        <end position="92"/>
    </location>
</feature>
<feature type="compositionally biased region" description="Polar residues" evidence="1">
    <location>
        <begin position="252"/>
        <end position="272"/>
    </location>
</feature>
<feature type="region of interest" description="Disordered" evidence="1">
    <location>
        <begin position="21"/>
        <end position="60"/>
    </location>
</feature>
<reference evidence="2 3" key="1">
    <citation type="journal article" date="2022" name="Nat. Ecol. Evol.">
        <title>A masculinizing supergene underlies an exaggerated male reproductive morph in a spider.</title>
        <authorList>
            <person name="Hendrickx F."/>
            <person name="De Corte Z."/>
            <person name="Sonet G."/>
            <person name="Van Belleghem S.M."/>
            <person name="Kostlbacher S."/>
            <person name="Vangestel C."/>
        </authorList>
    </citation>
    <scope>NUCLEOTIDE SEQUENCE [LARGE SCALE GENOMIC DNA]</scope>
    <source>
        <strain evidence="2">W744_W776</strain>
    </source>
</reference>
<feature type="region of interest" description="Disordered" evidence="1">
    <location>
        <begin position="182"/>
        <end position="201"/>
    </location>
</feature>
<feature type="region of interest" description="Disordered" evidence="1">
    <location>
        <begin position="829"/>
        <end position="893"/>
    </location>
</feature>
<name>A0AAV6TY67_9ARAC</name>
<comment type="caution">
    <text evidence="2">The sequence shown here is derived from an EMBL/GenBank/DDBJ whole genome shotgun (WGS) entry which is preliminary data.</text>
</comment>
<evidence type="ECO:0000256" key="1">
    <source>
        <dbReference type="SAM" id="MobiDB-lite"/>
    </source>
</evidence>
<feature type="region of interest" description="Disordered" evidence="1">
    <location>
        <begin position="764"/>
        <end position="807"/>
    </location>
</feature>